<organism evidence="1 2">
    <name type="scientific">Vibrio paucivorans</name>
    <dbReference type="NCBI Taxonomy" id="2829489"/>
    <lineage>
        <taxon>Bacteria</taxon>
        <taxon>Pseudomonadati</taxon>
        <taxon>Pseudomonadota</taxon>
        <taxon>Gammaproteobacteria</taxon>
        <taxon>Vibrionales</taxon>
        <taxon>Vibrionaceae</taxon>
        <taxon>Vibrio</taxon>
    </lineage>
</organism>
<evidence type="ECO:0000313" key="2">
    <source>
        <dbReference type="Proteomes" id="UP001155586"/>
    </source>
</evidence>
<reference evidence="1" key="1">
    <citation type="submission" date="2022-02" db="EMBL/GenBank/DDBJ databases">
        <title>Vibrio sp. nov., a new bacterium isolated from Bohai sea, China.</title>
        <authorList>
            <person name="Yuan Y."/>
        </authorList>
    </citation>
    <scope>NUCLEOTIDE SEQUENCE</scope>
    <source>
        <strain evidence="1">DBSS07</strain>
    </source>
</reference>
<protein>
    <submittedName>
        <fullName evidence="1">DUF6482 family protein</fullName>
    </submittedName>
</protein>
<dbReference type="Pfam" id="PF20090">
    <property type="entry name" value="DUF6482"/>
    <property type="match status" value="1"/>
</dbReference>
<comment type="caution">
    <text evidence="1">The sequence shown here is derived from an EMBL/GenBank/DDBJ whole genome shotgun (WGS) entry which is preliminary data.</text>
</comment>
<sequence>MQKRQLDKWIHGVHKETYQPPKVFVIGCSDLSQYLIAVEYKHKLEPVKLNDEPMHFGSLELVKEELLKLGVEKAYLRLHNAYDECGSEAYQPYCDIEMSLVTH</sequence>
<keyword evidence="2" id="KW-1185">Reference proteome</keyword>
<evidence type="ECO:0000313" key="1">
    <source>
        <dbReference type="EMBL" id="MCW8334674.1"/>
    </source>
</evidence>
<proteinExistence type="predicted"/>
<dbReference type="AlphaFoldDB" id="A0A9X3HSB2"/>
<dbReference type="RefSeq" id="WP_252029596.1">
    <property type="nucleotide sequence ID" value="NZ_JAKRRX010000068.1"/>
</dbReference>
<accession>A0A9X3HSB2</accession>
<name>A0A9X3HSB2_9VIBR</name>
<dbReference type="InterPro" id="IPR045508">
    <property type="entry name" value="DUF6482"/>
</dbReference>
<dbReference type="EMBL" id="JAKRRX010000068">
    <property type="protein sequence ID" value="MCW8334674.1"/>
    <property type="molecule type" value="Genomic_DNA"/>
</dbReference>
<dbReference type="Proteomes" id="UP001155586">
    <property type="component" value="Unassembled WGS sequence"/>
</dbReference>
<gene>
    <name evidence="1" type="ORF">MD483_12665</name>
</gene>